<dbReference type="RefSeq" id="WP_058963251.1">
    <property type="nucleotide sequence ID" value="NZ_CABKVM010000013.1"/>
</dbReference>
<keyword evidence="2" id="KW-0808">Transferase</keyword>
<dbReference type="Pfam" id="PF00535">
    <property type="entry name" value="Glycos_transf_2"/>
    <property type="match status" value="1"/>
</dbReference>
<evidence type="ECO:0000313" key="2">
    <source>
        <dbReference type="EMBL" id="TCL54722.1"/>
    </source>
</evidence>
<proteinExistence type="predicted"/>
<dbReference type="PANTHER" id="PTHR22916:SF3">
    <property type="entry name" value="UDP-GLCNAC:BETAGAL BETA-1,3-N-ACETYLGLUCOSAMINYLTRANSFERASE-LIKE PROTEIN 1"/>
    <property type="match status" value="1"/>
</dbReference>
<dbReference type="PANTHER" id="PTHR22916">
    <property type="entry name" value="GLYCOSYLTRANSFERASE"/>
    <property type="match status" value="1"/>
</dbReference>
<dbReference type="Proteomes" id="UP000295184">
    <property type="component" value="Unassembled WGS sequence"/>
</dbReference>
<comment type="caution">
    <text evidence="2">The sequence shown here is derived from an EMBL/GenBank/DDBJ whole genome shotgun (WGS) entry which is preliminary data.</text>
</comment>
<dbReference type="InterPro" id="IPR001173">
    <property type="entry name" value="Glyco_trans_2-like"/>
</dbReference>
<protein>
    <submittedName>
        <fullName evidence="2">Glycosyltransferase involved in cell wall biosynthesis</fullName>
    </submittedName>
</protein>
<dbReference type="SUPFAM" id="SSF53448">
    <property type="entry name" value="Nucleotide-diphospho-sugar transferases"/>
    <property type="match status" value="1"/>
</dbReference>
<reference evidence="2 3" key="1">
    <citation type="submission" date="2019-03" db="EMBL/GenBank/DDBJ databases">
        <title>Genomic Encyclopedia of Type Strains, Phase IV (KMG-IV): sequencing the most valuable type-strain genomes for metagenomic binning, comparative biology and taxonomic classification.</title>
        <authorList>
            <person name="Goeker M."/>
        </authorList>
    </citation>
    <scope>NUCLEOTIDE SEQUENCE [LARGE SCALE GENOMIC DNA]</scope>
    <source>
        <strain evidence="2 3">DSM 100451</strain>
    </source>
</reference>
<feature type="domain" description="Glycosyltransferase 2-like" evidence="1">
    <location>
        <begin position="7"/>
        <end position="123"/>
    </location>
</feature>
<evidence type="ECO:0000259" key="1">
    <source>
        <dbReference type="Pfam" id="PF00535"/>
    </source>
</evidence>
<organism evidence="2 3">
    <name type="scientific">Allofournierella massiliensis</name>
    <dbReference type="NCBI Taxonomy" id="1650663"/>
    <lineage>
        <taxon>Bacteria</taxon>
        <taxon>Bacillati</taxon>
        <taxon>Bacillota</taxon>
        <taxon>Clostridia</taxon>
        <taxon>Eubacteriales</taxon>
        <taxon>Oscillospiraceae</taxon>
        <taxon>Allofournierella</taxon>
    </lineage>
</organism>
<evidence type="ECO:0000313" key="3">
    <source>
        <dbReference type="Proteomes" id="UP000295184"/>
    </source>
</evidence>
<dbReference type="STRING" id="1650663.GCA_001486665_00761"/>
<dbReference type="GO" id="GO:0016758">
    <property type="term" value="F:hexosyltransferase activity"/>
    <property type="evidence" value="ECO:0007669"/>
    <property type="project" value="UniProtKB-ARBA"/>
</dbReference>
<dbReference type="Gene3D" id="3.90.550.10">
    <property type="entry name" value="Spore Coat Polysaccharide Biosynthesis Protein SpsA, Chain A"/>
    <property type="match status" value="1"/>
</dbReference>
<dbReference type="EMBL" id="SLUM01000020">
    <property type="protein sequence ID" value="TCL54722.1"/>
    <property type="molecule type" value="Genomic_DNA"/>
</dbReference>
<dbReference type="InterPro" id="IPR029044">
    <property type="entry name" value="Nucleotide-diphossugar_trans"/>
</dbReference>
<sequence length="316" mass="36089">MNQPLVTVLITTYNQERYIGKAIDSVLAQKTDFPFEVYISEDCGTDGTRAILQDYAARFPDIIRLNLREQNAGISRNWYEGLCAAKGQYVCTLEGDDWWRDYHKLQKQVDFLRAHPDYLAVSHTLLLTDDAGNTYGTLPDDPRILGRDATMELFLAGVTYSCTACLVKNIFDPADRELYDYVTANRSIADFALCMLYLDKGRVFVMNEALSAYRVAGTDQNHQNYNGTQSALKKYADFLDVVNTSRRYWKGKYPFAKCLCAGSFYPFIDRIKYGELWPFVRLMGRMPLSAKVLFPFYFTGRCLSLVVRKFTGGKST</sequence>
<gene>
    <name evidence="2" type="ORF">EDD77_12054</name>
</gene>
<accession>A0A4V2QB57</accession>
<dbReference type="AlphaFoldDB" id="A0A4V2QB57"/>
<name>A0A4V2QB57_9FIRM</name>